<reference evidence="3 4" key="1">
    <citation type="submission" date="2020-01" db="EMBL/GenBank/DDBJ databases">
        <authorList>
            <person name="Kim M.K."/>
        </authorList>
    </citation>
    <scope>NUCLEOTIDE SEQUENCE [LARGE SCALE GENOMIC DNA]</scope>
    <source>
        <strain evidence="3 4">172606-1</strain>
    </source>
</reference>
<dbReference type="Proteomes" id="UP000480178">
    <property type="component" value="Chromosome"/>
</dbReference>
<dbReference type="AlphaFoldDB" id="A0A6C0GHH1"/>
<sequence>MKMKLICLVLAFFRQLAIAQEDKENIVKELSFPRLSEASVLYVENINGSVSVEGYNGDKVMVEVEKTLKASTNEDLQKAKNEVKLGIEQSGDSLTLYVDNPYVYRRKDGKLRYDFHGNWNEDYNYVFNFKIRVPNQVKLAVYTINKGNINVSNTRNNVNAGNVNGSITLEKIAGTTKATTVNGDVKAAYTALPPSNSSYKTLNGNIEVSYPENLSAELKFKTTNGEAYTDFTVAEMIASKVEKTSDGKARGVSYKIEGHSGVRIGKGGMQHSFEVFNGDITVKKAK</sequence>
<dbReference type="EMBL" id="CP048222">
    <property type="protein sequence ID" value="QHT67448.1"/>
    <property type="molecule type" value="Genomic_DNA"/>
</dbReference>
<keyword evidence="1" id="KW-0732">Signal</keyword>
<feature type="domain" description="DUF4097" evidence="2">
    <location>
        <begin position="143"/>
        <end position="246"/>
    </location>
</feature>
<feature type="chain" id="PRO_5025501977" description="DUF4097 domain-containing protein" evidence="1">
    <location>
        <begin position="20"/>
        <end position="286"/>
    </location>
</feature>
<gene>
    <name evidence="3" type="ORF">GXP67_12820</name>
</gene>
<evidence type="ECO:0000256" key="1">
    <source>
        <dbReference type="SAM" id="SignalP"/>
    </source>
</evidence>
<evidence type="ECO:0000313" key="4">
    <source>
        <dbReference type="Proteomes" id="UP000480178"/>
    </source>
</evidence>
<dbReference type="RefSeq" id="WP_162443477.1">
    <property type="nucleotide sequence ID" value="NZ_CP048222.1"/>
</dbReference>
<accession>A0A6C0GHH1</accession>
<feature type="signal peptide" evidence="1">
    <location>
        <begin position="1"/>
        <end position="19"/>
    </location>
</feature>
<keyword evidence="4" id="KW-1185">Reference proteome</keyword>
<proteinExistence type="predicted"/>
<evidence type="ECO:0000313" key="3">
    <source>
        <dbReference type="EMBL" id="QHT67448.1"/>
    </source>
</evidence>
<evidence type="ECO:0000259" key="2">
    <source>
        <dbReference type="Pfam" id="PF13349"/>
    </source>
</evidence>
<name>A0A6C0GHH1_9BACT</name>
<dbReference type="KEGG" id="rhoz:GXP67_12820"/>
<organism evidence="3 4">
    <name type="scientific">Rhodocytophaga rosea</name>
    <dbReference type="NCBI Taxonomy" id="2704465"/>
    <lineage>
        <taxon>Bacteria</taxon>
        <taxon>Pseudomonadati</taxon>
        <taxon>Bacteroidota</taxon>
        <taxon>Cytophagia</taxon>
        <taxon>Cytophagales</taxon>
        <taxon>Rhodocytophagaceae</taxon>
        <taxon>Rhodocytophaga</taxon>
    </lineage>
</organism>
<dbReference type="Pfam" id="PF13349">
    <property type="entry name" value="DUF4097"/>
    <property type="match status" value="1"/>
</dbReference>
<dbReference type="InterPro" id="IPR025164">
    <property type="entry name" value="Toastrack_DUF4097"/>
</dbReference>
<protein>
    <recommendedName>
        <fullName evidence="2">DUF4097 domain-containing protein</fullName>
    </recommendedName>
</protein>